<evidence type="ECO:0000313" key="3">
    <source>
        <dbReference type="Proteomes" id="UP000023152"/>
    </source>
</evidence>
<proteinExistence type="predicted"/>
<dbReference type="Proteomes" id="UP000023152">
    <property type="component" value="Unassembled WGS sequence"/>
</dbReference>
<keyword evidence="3" id="KW-1185">Reference proteome</keyword>
<protein>
    <submittedName>
        <fullName evidence="2">Uncharacterized protein</fullName>
    </submittedName>
</protein>
<feature type="transmembrane region" description="Helical" evidence="1">
    <location>
        <begin position="30"/>
        <end position="46"/>
    </location>
</feature>
<keyword evidence="1" id="KW-0812">Transmembrane</keyword>
<reference evidence="2 3" key="1">
    <citation type="journal article" date="2013" name="Curr. Biol.">
        <title>The Genome of the Foraminiferan Reticulomyxa filosa.</title>
        <authorList>
            <person name="Glockner G."/>
            <person name="Hulsmann N."/>
            <person name="Schleicher M."/>
            <person name="Noegel A.A."/>
            <person name="Eichinger L."/>
            <person name="Gallinger C."/>
            <person name="Pawlowski J."/>
            <person name="Sierra R."/>
            <person name="Euteneuer U."/>
            <person name="Pillet L."/>
            <person name="Moustafa A."/>
            <person name="Platzer M."/>
            <person name="Groth M."/>
            <person name="Szafranski K."/>
            <person name="Schliwa M."/>
        </authorList>
    </citation>
    <scope>NUCLEOTIDE SEQUENCE [LARGE SCALE GENOMIC DNA]</scope>
</reference>
<comment type="caution">
    <text evidence="2">The sequence shown here is derived from an EMBL/GenBank/DDBJ whole genome shotgun (WGS) entry which is preliminary data.</text>
</comment>
<organism evidence="2 3">
    <name type="scientific">Reticulomyxa filosa</name>
    <dbReference type="NCBI Taxonomy" id="46433"/>
    <lineage>
        <taxon>Eukaryota</taxon>
        <taxon>Sar</taxon>
        <taxon>Rhizaria</taxon>
        <taxon>Retaria</taxon>
        <taxon>Foraminifera</taxon>
        <taxon>Monothalamids</taxon>
        <taxon>Reticulomyxidae</taxon>
        <taxon>Reticulomyxa</taxon>
    </lineage>
</organism>
<dbReference type="EMBL" id="ASPP01002580">
    <property type="protein sequence ID" value="ETO34424.1"/>
    <property type="molecule type" value="Genomic_DNA"/>
</dbReference>
<sequence length="99" mass="12067">LNAIEKAFIKKIDHNEKYYKFLIFHPVNQIKIHILMIFFTAVYVKVDKRKTLIKMKEWTFEELFCQNYYCLKCIQKIRNENVGFELANMEDNIIELDKD</sequence>
<name>X6P8P2_RETFI</name>
<feature type="non-terminal residue" evidence="2">
    <location>
        <position position="99"/>
    </location>
</feature>
<keyword evidence="1" id="KW-0472">Membrane</keyword>
<feature type="non-terminal residue" evidence="2">
    <location>
        <position position="1"/>
    </location>
</feature>
<evidence type="ECO:0000313" key="2">
    <source>
        <dbReference type="EMBL" id="ETO34424.1"/>
    </source>
</evidence>
<accession>X6P8P2</accession>
<gene>
    <name evidence="2" type="ORF">RFI_02670</name>
</gene>
<keyword evidence="1" id="KW-1133">Transmembrane helix</keyword>
<dbReference type="AlphaFoldDB" id="X6P8P2"/>
<evidence type="ECO:0000256" key="1">
    <source>
        <dbReference type="SAM" id="Phobius"/>
    </source>
</evidence>